<proteinExistence type="predicted"/>
<dbReference type="AlphaFoldDB" id="A0A563DKQ5"/>
<comment type="caution">
    <text evidence="1">The sequence shown here is derived from an EMBL/GenBank/DDBJ whole genome shotgun (WGS) entry which is preliminary data.</text>
</comment>
<reference evidence="1 2" key="1">
    <citation type="submission" date="2019-02" db="EMBL/GenBank/DDBJ databases">
        <title>Apibacter muscae sp. nov.: a novel member of the house fly microbiota.</title>
        <authorList>
            <person name="Park R."/>
        </authorList>
    </citation>
    <scope>NUCLEOTIDE SEQUENCE [LARGE SCALE GENOMIC DNA]</scope>
    <source>
        <strain evidence="1 2">AL1</strain>
    </source>
</reference>
<gene>
    <name evidence="1" type="ORF">ETU09_00590</name>
</gene>
<dbReference type="EMBL" id="SELH01000011">
    <property type="protein sequence ID" value="TWP30531.1"/>
    <property type="molecule type" value="Genomic_DNA"/>
</dbReference>
<organism evidence="1 2">
    <name type="scientific">Apibacter muscae</name>
    <dbReference type="NCBI Taxonomy" id="2509004"/>
    <lineage>
        <taxon>Bacteria</taxon>
        <taxon>Pseudomonadati</taxon>
        <taxon>Bacteroidota</taxon>
        <taxon>Flavobacteriia</taxon>
        <taxon>Flavobacteriales</taxon>
        <taxon>Weeksellaceae</taxon>
        <taxon>Apibacter</taxon>
    </lineage>
</organism>
<name>A0A563DKQ5_9FLAO</name>
<dbReference type="Proteomes" id="UP000319499">
    <property type="component" value="Unassembled WGS sequence"/>
</dbReference>
<keyword evidence="2" id="KW-1185">Reference proteome</keyword>
<sequence>MKTITSKSKLLDKLKKNNLLTNGVIFYLSDFHRTKVGKSVANKIICENLVIPTHAMCSWFEREWKLNKEL</sequence>
<evidence type="ECO:0000313" key="1">
    <source>
        <dbReference type="EMBL" id="TWP30531.1"/>
    </source>
</evidence>
<protein>
    <submittedName>
        <fullName evidence="1">Uncharacterized protein</fullName>
    </submittedName>
</protein>
<evidence type="ECO:0000313" key="2">
    <source>
        <dbReference type="Proteomes" id="UP000319499"/>
    </source>
</evidence>
<dbReference type="RefSeq" id="WP_146291199.1">
    <property type="nucleotide sequence ID" value="NZ_SELH01000011.1"/>
</dbReference>
<accession>A0A563DKQ5</accession>